<accession>A0ABC8USX8</accession>
<dbReference type="EMBL" id="CAUOFW020008847">
    <property type="protein sequence ID" value="CAK9184134.1"/>
    <property type="molecule type" value="Genomic_DNA"/>
</dbReference>
<comment type="caution">
    <text evidence="1">The sequence shown here is derived from an EMBL/GenBank/DDBJ whole genome shotgun (WGS) entry which is preliminary data.</text>
</comment>
<reference evidence="1 2" key="1">
    <citation type="submission" date="2024-02" db="EMBL/GenBank/DDBJ databases">
        <authorList>
            <person name="Vignale AGUSTIN F."/>
            <person name="Sosa J E."/>
            <person name="Modenutti C."/>
        </authorList>
    </citation>
    <scope>NUCLEOTIDE SEQUENCE [LARGE SCALE GENOMIC DNA]</scope>
</reference>
<evidence type="ECO:0000313" key="2">
    <source>
        <dbReference type="Proteomes" id="UP001642360"/>
    </source>
</evidence>
<evidence type="ECO:0000313" key="1">
    <source>
        <dbReference type="EMBL" id="CAK9184134.1"/>
    </source>
</evidence>
<dbReference type="PANTHER" id="PTHR33526">
    <property type="entry name" value="OS07G0123800 PROTEIN"/>
    <property type="match status" value="1"/>
</dbReference>
<dbReference type="AlphaFoldDB" id="A0ABC8USX8"/>
<proteinExistence type="predicted"/>
<protein>
    <submittedName>
        <fullName evidence="1">Uncharacterized protein</fullName>
    </submittedName>
</protein>
<dbReference type="PANTHER" id="PTHR33526:SF4">
    <property type="entry name" value="OS07G0123800 PROTEIN"/>
    <property type="match status" value="1"/>
</dbReference>
<dbReference type="PIRSF" id="PIRSF031279">
    <property type="entry name" value="UCP031279"/>
    <property type="match status" value="1"/>
</dbReference>
<gene>
    <name evidence="1" type="ORF">ILEXP_LOCUS54427</name>
</gene>
<dbReference type="InterPro" id="IPR016972">
    <property type="entry name" value="UCP031279"/>
</dbReference>
<keyword evidence="2" id="KW-1185">Reference proteome</keyword>
<dbReference type="Proteomes" id="UP001642360">
    <property type="component" value="Unassembled WGS sequence"/>
</dbReference>
<sequence length="153" mass="17281">MSTKPARKENTITRRFLKGPIRVLIRAKDFYIQSLWGCAGHVSYGTVVGPMPYVNTTLPRSFSVHSTASNDEDFRELMRIASTRNLGNKIEMELRQRQSPMAGANVVPRSQSVAVGRIDEDKPCEFGEEINVKTNVYPRSRSYAVSKRTRGML</sequence>
<name>A0ABC8USX8_9AQUA</name>
<organism evidence="1 2">
    <name type="scientific">Ilex paraguariensis</name>
    <name type="common">yerba mate</name>
    <dbReference type="NCBI Taxonomy" id="185542"/>
    <lineage>
        <taxon>Eukaryota</taxon>
        <taxon>Viridiplantae</taxon>
        <taxon>Streptophyta</taxon>
        <taxon>Embryophyta</taxon>
        <taxon>Tracheophyta</taxon>
        <taxon>Spermatophyta</taxon>
        <taxon>Magnoliopsida</taxon>
        <taxon>eudicotyledons</taxon>
        <taxon>Gunneridae</taxon>
        <taxon>Pentapetalae</taxon>
        <taxon>asterids</taxon>
        <taxon>campanulids</taxon>
        <taxon>Aquifoliales</taxon>
        <taxon>Aquifoliaceae</taxon>
        <taxon>Ilex</taxon>
    </lineage>
</organism>